<organism evidence="2">
    <name type="scientific">Anthurium amnicola</name>
    <dbReference type="NCBI Taxonomy" id="1678845"/>
    <lineage>
        <taxon>Eukaryota</taxon>
        <taxon>Viridiplantae</taxon>
        <taxon>Streptophyta</taxon>
        <taxon>Embryophyta</taxon>
        <taxon>Tracheophyta</taxon>
        <taxon>Spermatophyta</taxon>
        <taxon>Magnoliopsida</taxon>
        <taxon>Liliopsida</taxon>
        <taxon>Araceae</taxon>
        <taxon>Pothoideae</taxon>
        <taxon>Potheae</taxon>
        <taxon>Anthurium</taxon>
    </lineage>
</organism>
<evidence type="ECO:0000313" key="2">
    <source>
        <dbReference type="EMBL" id="JAT48488.1"/>
    </source>
</evidence>
<reference evidence="2" key="1">
    <citation type="submission" date="2015-07" db="EMBL/GenBank/DDBJ databases">
        <title>Transcriptome Assembly of Anthurium amnicola.</title>
        <authorList>
            <person name="Suzuki J."/>
        </authorList>
    </citation>
    <scope>NUCLEOTIDE SEQUENCE</scope>
</reference>
<dbReference type="EMBL" id="GDJX01019448">
    <property type="protein sequence ID" value="JAT48488.1"/>
    <property type="molecule type" value="Transcribed_RNA"/>
</dbReference>
<keyword evidence="1" id="KW-0175">Coiled coil</keyword>
<feature type="coiled-coil region" evidence="1">
    <location>
        <begin position="146"/>
        <end position="173"/>
    </location>
</feature>
<feature type="non-terminal residue" evidence="2">
    <location>
        <position position="1"/>
    </location>
</feature>
<proteinExistence type="predicted"/>
<protein>
    <submittedName>
        <fullName evidence="2">Uncharacterized protein</fullName>
    </submittedName>
</protein>
<gene>
    <name evidence="2" type="ORF">g.107013</name>
</gene>
<dbReference type="AlphaFoldDB" id="A0A1D1Y1G0"/>
<accession>A0A1D1Y1G0</accession>
<sequence>PQPQQPQVQAPQPAAQPPPQQIEVQRINMVTPIAPQQLAEQQIWDNDRSSSPFIELAPDDLDFFKEWDFTRALPVQEELVQDELTIAPLLQLDPFLQSVLALYDERPCEKASSPSVQMTSMHFKSKPAESTQKHSPEFSVHQDLQVEQERRNFEDLTEDYSNQLEEAEQLQDSIQITPQLSLMARGIYPSPPPLSIPVFTTRETLQIIFLSPNPLILQPTAWLPRKILQSINLIALPIPILPIRQPPHRFLDSRA</sequence>
<evidence type="ECO:0000256" key="1">
    <source>
        <dbReference type="SAM" id="Coils"/>
    </source>
</evidence>
<name>A0A1D1Y1G0_9ARAE</name>
<feature type="non-terminal residue" evidence="2">
    <location>
        <position position="255"/>
    </location>
</feature>